<feature type="transmembrane region" description="Helical" evidence="1">
    <location>
        <begin position="147"/>
        <end position="174"/>
    </location>
</feature>
<keyword evidence="1" id="KW-0812">Transmembrane</keyword>
<dbReference type="Proteomes" id="UP000515856">
    <property type="component" value="Chromosome"/>
</dbReference>
<accession>A0A7G9GLG3</accession>
<keyword evidence="3" id="KW-1185">Reference proteome</keyword>
<protein>
    <submittedName>
        <fullName evidence="2">DUF1700 domain-containing protein</fullName>
    </submittedName>
</protein>
<feature type="transmembrane region" description="Helical" evidence="1">
    <location>
        <begin position="109"/>
        <end position="127"/>
    </location>
</feature>
<gene>
    <name evidence="2" type="ORF">H9Q80_15550</name>
</gene>
<name>A0A7G9GLG3_9FIRM</name>
<dbReference type="Pfam" id="PF22564">
    <property type="entry name" value="HAAS"/>
    <property type="match status" value="1"/>
</dbReference>
<dbReference type="EMBL" id="CP060636">
    <property type="protein sequence ID" value="QNM11645.1"/>
    <property type="molecule type" value="Genomic_DNA"/>
</dbReference>
<evidence type="ECO:0000256" key="1">
    <source>
        <dbReference type="SAM" id="Phobius"/>
    </source>
</evidence>
<sequence length="350" mass="41163">MKKDEFLNLLDKKLQVINERERRDIIDEYRTHIEMKMKEGKTEEEAIEDFGDIDELVDDILDAYKINTDRVHHHDFDRKFNNFMDELFDGFKRFVSSFTSLDADDVIKLIFEFLMILIFLFILRIPFEIASSLGASLLRNLVGFGIGHVLAGLWKFMISLAYVVIFVLALYDLCKKRINRYKSRRNDSTVFDDFKDTMHDFANGKNTYRQRNSSIYDEKDDCSYQDSYRKKKATMSEDDDTYTQEEEVDEDVYEDVNEQPYRRERNYDTYYDDRHSVGIIRTFLRIFFLLIMIPFICVIVGLCCALGAMVVVSIQGVTIFGAYFIVIGGLILTSSFLSALYQLLWRGGRR</sequence>
<feature type="transmembrane region" description="Helical" evidence="1">
    <location>
        <begin position="320"/>
        <end position="344"/>
    </location>
</feature>
<proteinExistence type="predicted"/>
<feature type="transmembrane region" description="Helical" evidence="1">
    <location>
        <begin position="286"/>
        <end position="314"/>
    </location>
</feature>
<evidence type="ECO:0000313" key="2">
    <source>
        <dbReference type="EMBL" id="QNM11645.1"/>
    </source>
</evidence>
<dbReference type="KEGG" id="ehn:H9Q80_15550"/>
<organism evidence="2 3">
    <name type="scientific">[Eubacterium] hominis</name>
    <dbReference type="NCBI Taxonomy" id="2764325"/>
    <lineage>
        <taxon>Bacteria</taxon>
        <taxon>Bacillati</taxon>
        <taxon>Bacillota</taxon>
        <taxon>Erysipelotrichia</taxon>
        <taxon>Erysipelotrichales</taxon>
        <taxon>Erysipelotrichaceae</taxon>
        <taxon>Amedibacillus</taxon>
    </lineage>
</organism>
<keyword evidence="1" id="KW-1133">Transmembrane helix</keyword>
<evidence type="ECO:0000313" key="3">
    <source>
        <dbReference type="Proteomes" id="UP000515856"/>
    </source>
</evidence>
<dbReference type="RefSeq" id="WP_117536368.1">
    <property type="nucleotide sequence ID" value="NZ_CP060636.1"/>
</dbReference>
<dbReference type="AlphaFoldDB" id="A0A7G9GLG3"/>
<keyword evidence="1" id="KW-0472">Membrane</keyword>
<reference evidence="2 3" key="1">
    <citation type="submission" date="2020-08" db="EMBL/GenBank/DDBJ databases">
        <authorList>
            <person name="Liu C."/>
            <person name="Sun Q."/>
        </authorList>
    </citation>
    <scope>NUCLEOTIDE SEQUENCE [LARGE SCALE GENOMIC DNA]</scope>
    <source>
        <strain evidence="2 3">NSJ-61</strain>
    </source>
</reference>